<name>A0A4P5NXM3_9PROT</name>
<protein>
    <submittedName>
        <fullName evidence="1">Uncharacterized protein</fullName>
    </submittedName>
</protein>
<dbReference type="EMBL" id="BDLU01000025">
    <property type="protein sequence ID" value="GCE82666.1"/>
    <property type="molecule type" value="Genomic_DNA"/>
</dbReference>
<gene>
    <name evidence="1" type="ORF">MSKU9_0807</name>
</gene>
<dbReference type="Proteomes" id="UP000315095">
    <property type="component" value="Unassembled WGS sequence"/>
</dbReference>
<keyword evidence="2" id="KW-1185">Reference proteome</keyword>
<dbReference type="OrthoDB" id="8454121at2"/>
<evidence type="ECO:0000313" key="2">
    <source>
        <dbReference type="Proteomes" id="UP000315095"/>
    </source>
</evidence>
<dbReference type="AlphaFoldDB" id="A0A4P5NXM3"/>
<accession>A0A4P5NXM3</accession>
<sequence>MITDGQFDELVAKGPIKPGNVAVENVARVAQTDEIMALAHTVTIQFSTDRRREITYTDYNLFECIEPPVDVHYPYGGNGDDEPIMIMLPYEGYRRTVFFNRDMLDYISFPIFKIDRDKFTNYNK</sequence>
<reference evidence="2" key="1">
    <citation type="submission" date="2017-01" db="EMBL/GenBank/DDBJ databases">
        <title>Komagataeibacter sp. MSKU9 whole genome sequencing project.</title>
        <authorList>
            <person name="Matsutani M."/>
            <person name="Naloka K."/>
            <person name="Theeragool G."/>
            <person name="Yakushi T."/>
            <person name="Matsushita K."/>
        </authorList>
    </citation>
    <scope>NUCLEOTIDE SEQUENCE [LARGE SCALE GENOMIC DNA]</scope>
    <source>
        <strain evidence="2">MSKU9</strain>
    </source>
</reference>
<proteinExistence type="predicted"/>
<organism evidence="1 2">
    <name type="scientific">Komagataeibacter diospyri</name>
    <dbReference type="NCBI Taxonomy" id="1932662"/>
    <lineage>
        <taxon>Bacteria</taxon>
        <taxon>Pseudomonadati</taxon>
        <taxon>Pseudomonadota</taxon>
        <taxon>Alphaproteobacteria</taxon>
        <taxon>Acetobacterales</taxon>
        <taxon>Acetobacteraceae</taxon>
        <taxon>Komagataeibacter</taxon>
    </lineage>
</organism>
<dbReference type="RefSeq" id="WP_141260060.1">
    <property type="nucleotide sequence ID" value="NZ_BDLU01000025.1"/>
</dbReference>
<evidence type="ECO:0000313" key="1">
    <source>
        <dbReference type="EMBL" id="GCE82666.1"/>
    </source>
</evidence>
<comment type="caution">
    <text evidence="1">The sequence shown here is derived from an EMBL/GenBank/DDBJ whole genome shotgun (WGS) entry which is preliminary data.</text>
</comment>